<proteinExistence type="predicted"/>
<dbReference type="EMBL" id="AHMI02000295">
    <property type="protein sequence ID" value="EMY12470.1"/>
    <property type="molecule type" value="Genomic_DNA"/>
</dbReference>
<organism evidence="2 3">
    <name type="scientific">Leptospira weilii str. Ecochallenge</name>
    <dbReference type="NCBI Taxonomy" id="1049986"/>
    <lineage>
        <taxon>Bacteria</taxon>
        <taxon>Pseudomonadati</taxon>
        <taxon>Spirochaetota</taxon>
        <taxon>Spirochaetia</taxon>
        <taxon>Leptospirales</taxon>
        <taxon>Leptospiraceae</taxon>
        <taxon>Leptospira</taxon>
    </lineage>
</organism>
<protein>
    <submittedName>
        <fullName evidence="2">Uncharacterized protein</fullName>
    </submittedName>
</protein>
<evidence type="ECO:0000313" key="2">
    <source>
        <dbReference type="EMBL" id="EMY12470.1"/>
    </source>
</evidence>
<gene>
    <name evidence="2" type="ORF">LEP1GSC043_3854</name>
</gene>
<feature type="compositionally biased region" description="Low complexity" evidence="1">
    <location>
        <begin position="42"/>
        <end position="57"/>
    </location>
</feature>
<name>N1U8Q0_9LEPT</name>
<dbReference type="Proteomes" id="UP000012249">
    <property type="component" value="Unassembled WGS sequence"/>
</dbReference>
<feature type="region of interest" description="Disordered" evidence="1">
    <location>
        <begin position="41"/>
        <end position="71"/>
    </location>
</feature>
<sequence>MRKTFHRIGFPIGKNTDLYLSIQNDQNQDNPVSRTTFNIEFNQNPQAQSNQNQIESNENQEVESNEIKDRAPFESKSRTGKILWKKIPKSILKKPFQEKKILINTKTVLWFSSEAPKGCRERRFLLYSHFTG</sequence>
<comment type="caution">
    <text evidence="2">The sequence shown here is derived from an EMBL/GenBank/DDBJ whole genome shotgun (WGS) entry which is preliminary data.</text>
</comment>
<evidence type="ECO:0000313" key="3">
    <source>
        <dbReference type="Proteomes" id="UP000012249"/>
    </source>
</evidence>
<dbReference type="AlphaFoldDB" id="N1U8Q0"/>
<evidence type="ECO:0000256" key="1">
    <source>
        <dbReference type="SAM" id="MobiDB-lite"/>
    </source>
</evidence>
<accession>N1U8Q0</accession>
<reference evidence="2 3" key="1">
    <citation type="submission" date="2013-02" db="EMBL/GenBank/DDBJ databases">
        <authorList>
            <person name="Harkins D.M."/>
            <person name="Durkin A.S."/>
            <person name="Brinkac L.M."/>
            <person name="Haft D.H."/>
            <person name="Selengut J.D."/>
            <person name="Sanka R."/>
            <person name="DePew J."/>
            <person name="Purushe J."/>
            <person name="Haake D.A."/>
            <person name="Matsunaga J."/>
            <person name="Vinetz J.M."/>
            <person name="Sutton G.G."/>
            <person name="Nierman W.C."/>
            <person name="Fouts D.E."/>
        </authorList>
    </citation>
    <scope>NUCLEOTIDE SEQUENCE [LARGE SCALE GENOMIC DNA]</scope>
    <source>
        <strain evidence="2 3">Ecochallenge</strain>
    </source>
</reference>